<accession>A0ABY6MXG2</accession>
<sequence>MNHSSNMSPMSKRGHQAGFTLLEVLIAIGITALIGLGTWQLLSGTIRAQEITQKNSERFEKLQKMMLILSRDIQQISHRSIRDEYGDFQPAVSNRNALYFIELTRAGWRNPTGDARSDLQRVSYELLDGELLRHYWTVLDRPQDSESVIQTVLTDIDTLSVRFMNDDNQWSESWPPEQTNTNNVLVGHHLLPKAIELTIEHHYFGTLVRLYDLPQFMDVKSAANGGNSGSGGSNAEEDDSQQEGSTQESSQQDDAGLNNG</sequence>
<dbReference type="Gene3D" id="2.10.70.20">
    <property type="entry name" value="gspk-gspi-gspj complex like domains"/>
    <property type="match status" value="1"/>
</dbReference>
<dbReference type="NCBIfam" id="TIGR02532">
    <property type="entry name" value="IV_pilin_GFxxxE"/>
    <property type="match status" value="1"/>
</dbReference>
<dbReference type="InterPro" id="IPR012902">
    <property type="entry name" value="N_methyl_site"/>
</dbReference>
<keyword evidence="7 11" id="KW-0812">Transmembrane</keyword>
<gene>
    <name evidence="12" type="primary">gspJ</name>
    <name evidence="12" type="ORF">NKI27_10260</name>
</gene>
<dbReference type="EMBL" id="CP100390">
    <property type="protein sequence ID" value="UZE94477.1"/>
    <property type="molecule type" value="Genomic_DNA"/>
</dbReference>
<dbReference type="RefSeq" id="WP_265045971.1">
    <property type="nucleotide sequence ID" value="NZ_CP100390.1"/>
</dbReference>
<evidence type="ECO:0000313" key="13">
    <source>
        <dbReference type="Proteomes" id="UP001163739"/>
    </source>
</evidence>
<evidence type="ECO:0000256" key="3">
    <source>
        <dbReference type="ARBA" id="ARBA00021539"/>
    </source>
</evidence>
<evidence type="ECO:0000256" key="4">
    <source>
        <dbReference type="ARBA" id="ARBA00022475"/>
    </source>
</evidence>
<dbReference type="InterPro" id="IPR051621">
    <property type="entry name" value="T2SS_protein_J"/>
</dbReference>
<evidence type="ECO:0000256" key="11">
    <source>
        <dbReference type="SAM" id="Phobius"/>
    </source>
</evidence>
<dbReference type="Pfam" id="PF11612">
    <property type="entry name" value="T2SSJ"/>
    <property type="match status" value="1"/>
</dbReference>
<keyword evidence="5" id="KW-0488">Methylation</keyword>
<evidence type="ECO:0000256" key="8">
    <source>
        <dbReference type="ARBA" id="ARBA00022989"/>
    </source>
</evidence>
<dbReference type="Pfam" id="PF07963">
    <property type="entry name" value="N_methyl"/>
    <property type="match status" value="1"/>
</dbReference>
<feature type="compositionally biased region" description="Low complexity" evidence="10">
    <location>
        <begin position="242"/>
        <end position="254"/>
    </location>
</feature>
<dbReference type="PROSITE" id="PS00409">
    <property type="entry name" value="PROKAR_NTER_METHYL"/>
    <property type="match status" value="1"/>
</dbReference>
<dbReference type="PANTHER" id="PTHR39583">
    <property type="entry name" value="TYPE II SECRETION SYSTEM PROTEIN J-RELATED"/>
    <property type="match status" value="1"/>
</dbReference>
<dbReference type="SUPFAM" id="SSF54523">
    <property type="entry name" value="Pili subunits"/>
    <property type="match status" value="1"/>
</dbReference>
<keyword evidence="13" id="KW-1185">Reference proteome</keyword>
<feature type="region of interest" description="Disordered" evidence="10">
    <location>
        <begin position="221"/>
        <end position="260"/>
    </location>
</feature>
<dbReference type="PANTHER" id="PTHR39583:SF2">
    <property type="entry name" value="TYPE II SECRETION SYSTEM PROTEIN J"/>
    <property type="match status" value="1"/>
</dbReference>
<keyword evidence="8 11" id="KW-1133">Transmembrane helix</keyword>
<keyword evidence="4" id="KW-1003">Cell membrane</keyword>
<keyword evidence="9 11" id="KW-0472">Membrane</keyword>
<evidence type="ECO:0000256" key="6">
    <source>
        <dbReference type="ARBA" id="ARBA00022519"/>
    </source>
</evidence>
<evidence type="ECO:0000256" key="2">
    <source>
        <dbReference type="ARBA" id="ARBA00011084"/>
    </source>
</evidence>
<organism evidence="12 13">
    <name type="scientific">Alkalimarinus alittae</name>
    <dbReference type="NCBI Taxonomy" id="2961619"/>
    <lineage>
        <taxon>Bacteria</taxon>
        <taxon>Pseudomonadati</taxon>
        <taxon>Pseudomonadota</taxon>
        <taxon>Gammaproteobacteria</taxon>
        <taxon>Alteromonadales</taxon>
        <taxon>Alteromonadaceae</taxon>
        <taxon>Alkalimarinus</taxon>
    </lineage>
</organism>
<dbReference type="InterPro" id="IPR010055">
    <property type="entry name" value="T2SS_protein-GspJ"/>
</dbReference>
<evidence type="ECO:0000256" key="1">
    <source>
        <dbReference type="ARBA" id="ARBA00004377"/>
    </source>
</evidence>
<dbReference type="Proteomes" id="UP001163739">
    <property type="component" value="Chromosome"/>
</dbReference>
<feature type="transmembrane region" description="Helical" evidence="11">
    <location>
        <begin position="21"/>
        <end position="42"/>
    </location>
</feature>
<dbReference type="Gene3D" id="3.10.610.10">
    <property type="entry name" value="GSPII I/J protein-like"/>
    <property type="match status" value="1"/>
</dbReference>
<name>A0ABY6MXG2_9ALTE</name>
<evidence type="ECO:0000256" key="9">
    <source>
        <dbReference type="ARBA" id="ARBA00023136"/>
    </source>
</evidence>
<comment type="subcellular location">
    <subcellularLocation>
        <location evidence="1">Cell inner membrane</location>
        <topology evidence="1">Single-pass membrane protein</topology>
    </subcellularLocation>
</comment>
<keyword evidence="6" id="KW-0997">Cell inner membrane</keyword>
<proteinExistence type="inferred from homology"/>
<dbReference type="InterPro" id="IPR045584">
    <property type="entry name" value="Pilin-like"/>
</dbReference>
<evidence type="ECO:0000313" key="12">
    <source>
        <dbReference type="EMBL" id="UZE94477.1"/>
    </source>
</evidence>
<dbReference type="NCBIfam" id="TIGR01711">
    <property type="entry name" value="gspJ"/>
    <property type="match status" value="1"/>
</dbReference>
<comment type="similarity">
    <text evidence="2">Belongs to the GSP J family.</text>
</comment>
<evidence type="ECO:0000256" key="5">
    <source>
        <dbReference type="ARBA" id="ARBA00022481"/>
    </source>
</evidence>
<protein>
    <recommendedName>
        <fullName evidence="3">Type II secretion system protein J</fullName>
    </recommendedName>
</protein>
<evidence type="ECO:0000256" key="7">
    <source>
        <dbReference type="ARBA" id="ARBA00022692"/>
    </source>
</evidence>
<evidence type="ECO:0000256" key="10">
    <source>
        <dbReference type="SAM" id="MobiDB-lite"/>
    </source>
</evidence>
<reference evidence="12" key="1">
    <citation type="submission" date="2022-06" db="EMBL/GenBank/DDBJ databases">
        <title>Alkalimarinus sp. nov., isolated from gut of a Alitta virens.</title>
        <authorList>
            <person name="Yang A.I."/>
            <person name="Shin N.-R."/>
        </authorList>
    </citation>
    <scope>NUCLEOTIDE SEQUENCE</scope>
    <source>
        <strain evidence="12">A2M4</strain>
    </source>
</reference>